<proteinExistence type="predicted"/>
<dbReference type="OrthoDB" id="10567857at2759"/>
<keyword evidence="3" id="KW-1185">Reference proteome</keyword>
<dbReference type="AlphaFoldDB" id="A0A3N4M1Y7"/>
<dbReference type="Proteomes" id="UP000267821">
    <property type="component" value="Unassembled WGS sequence"/>
</dbReference>
<accession>A0A3N4M1Y7</accession>
<evidence type="ECO:0000256" key="1">
    <source>
        <dbReference type="SAM" id="MobiDB-lite"/>
    </source>
</evidence>
<dbReference type="InParanoid" id="A0A3N4M1Y7"/>
<sequence length="183" mass="19775">MAKKYPEVDESIRKAHLMGDIETTSYMLCRTVHTASTSAVHGKELHINAKRASNLRSSAAVYPCAQSTDSEHCSGAYGMGDVWESNRTIDSQPDAEPSGIPWPNTKSSLRTTISIQPYSNDPASRVELPPTKDIVPHTQESSISHAHGQAGGGQGISIALQRYLLEPARDGGPTYSLLWGAAW</sequence>
<reference evidence="2 3" key="1">
    <citation type="journal article" date="2018" name="Nat. Ecol. Evol.">
        <title>Pezizomycetes genomes reveal the molecular basis of ectomycorrhizal truffle lifestyle.</title>
        <authorList>
            <person name="Murat C."/>
            <person name="Payen T."/>
            <person name="Noel B."/>
            <person name="Kuo A."/>
            <person name="Morin E."/>
            <person name="Chen J."/>
            <person name="Kohler A."/>
            <person name="Krizsan K."/>
            <person name="Balestrini R."/>
            <person name="Da Silva C."/>
            <person name="Montanini B."/>
            <person name="Hainaut M."/>
            <person name="Levati E."/>
            <person name="Barry K.W."/>
            <person name="Belfiori B."/>
            <person name="Cichocki N."/>
            <person name="Clum A."/>
            <person name="Dockter R.B."/>
            <person name="Fauchery L."/>
            <person name="Guy J."/>
            <person name="Iotti M."/>
            <person name="Le Tacon F."/>
            <person name="Lindquist E.A."/>
            <person name="Lipzen A."/>
            <person name="Malagnac F."/>
            <person name="Mello A."/>
            <person name="Molinier V."/>
            <person name="Miyauchi S."/>
            <person name="Poulain J."/>
            <person name="Riccioni C."/>
            <person name="Rubini A."/>
            <person name="Sitrit Y."/>
            <person name="Splivallo R."/>
            <person name="Traeger S."/>
            <person name="Wang M."/>
            <person name="Zifcakova L."/>
            <person name="Wipf D."/>
            <person name="Zambonelli A."/>
            <person name="Paolocci F."/>
            <person name="Nowrousian M."/>
            <person name="Ottonello S."/>
            <person name="Baldrian P."/>
            <person name="Spatafora J.W."/>
            <person name="Henrissat B."/>
            <person name="Nagy L.G."/>
            <person name="Aury J.M."/>
            <person name="Wincker P."/>
            <person name="Grigoriev I.V."/>
            <person name="Bonfante P."/>
            <person name="Martin F.M."/>
        </authorList>
    </citation>
    <scope>NUCLEOTIDE SEQUENCE [LARGE SCALE GENOMIC DNA]</scope>
    <source>
        <strain evidence="2 3">ATCC MYA-4762</strain>
    </source>
</reference>
<organism evidence="2 3">
    <name type="scientific">Terfezia boudieri ATCC MYA-4762</name>
    <dbReference type="NCBI Taxonomy" id="1051890"/>
    <lineage>
        <taxon>Eukaryota</taxon>
        <taxon>Fungi</taxon>
        <taxon>Dikarya</taxon>
        <taxon>Ascomycota</taxon>
        <taxon>Pezizomycotina</taxon>
        <taxon>Pezizomycetes</taxon>
        <taxon>Pezizales</taxon>
        <taxon>Pezizaceae</taxon>
        <taxon>Terfezia</taxon>
    </lineage>
</organism>
<gene>
    <name evidence="2" type="ORF">L211DRAFT_865403</name>
</gene>
<evidence type="ECO:0000313" key="3">
    <source>
        <dbReference type="Proteomes" id="UP000267821"/>
    </source>
</evidence>
<protein>
    <submittedName>
        <fullName evidence="2">Uncharacterized protein</fullName>
    </submittedName>
</protein>
<name>A0A3N4M1Y7_9PEZI</name>
<feature type="region of interest" description="Disordered" evidence="1">
    <location>
        <begin position="86"/>
        <end position="106"/>
    </location>
</feature>
<evidence type="ECO:0000313" key="2">
    <source>
        <dbReference type="EMBL" id="RPB27958.1"/>
    </source>
</evidence>
<dbReference type="EMBL" id="ML121530">
    <property type="protein sequence ID" value="RPB27958.1"/>
    <property type="molecule type" value="Genomic_DNA"/>
</dbReference>